<dbReference type="InterPro" id="IPR019665">
    <property type="entry name" value="OxRdtase/DH_put_Rossmann_dom"/>
</dbReference>
<dbReference type="Gene3D" id="3.40.50.720">
    <property type="entry name" value="NAD(P)-binding Rossmann-like Domain"/>
    <property type="match status" value="1"/>
</dbReference>
<dbReference type="Gene3D" id="1.10.1040.20">
    <property type="entry name" value="ProC-like, C-terminal domain"/>
    <property type="match status" value="1"/>
</dbReference>
<gene>
    <name evidence="3" type="ORF">NET02_00830</name>
</gene>
<evidence type="ECO:0000259" key="2">
    <source>
        <dbReference type="Pfam" id="PF10728"/>
    </source>
</evidence>
<feature type="domain" description="DUF2520" evidence="2">
    <location>
        <begin position="137"/>
        <end position="266"/>
    </location>
</feature>
<sequence length="293" mass="31239">MPDTTRWRVGLIGTGRLGSALAVALARRGEPVLVVFDRENERAGALARRIPGCSVAASAQDVVDSCDRVFLTVPDDLIEATCSALRWRPGTAAVHCSGAHGLDVLEPARRAGAWIGGFHPVQTFAGTEADAERLAGCVFGIEAGEPLRRYLEELAYRLGGYPLAVEGSNRVLYHAAAVFASNAVVTLAAVAARIWQELGLPAEQATRGLAPLMRTTVENIERLGTAQALTGPVARGDVETVRRHVSALAGRFPELLGLYREITRQTVALAEQRGLDRVTAQAILEAVETAQES</sequence>
<dbReference type="InterPro" id="IPR037108">
    <property type="entry name" value="TM1727-like_C_sf"/>
</dbReference>
<name>A0AA41WC37_9BACT</name>
<keyword evidence="4" id="KW-1185">Reference proteome</keyword>
<accession>A0AA41WC37</accession>
<dbReference type="InterPro" id="IPR008927">
    <property type="entry name" value="6-PGluconate_DH-like_C_sf"/>
</dbReference>
<dbReference type="SUPFAM" id="SSF48179">
    <property type="entry name" value="6-phosphogluconate dehydrogenase C-terminal domain-like"/>
    <property type="match status" value="1"/>
</dbReference>
<dbReference type="InterPro" id="IPR036291">
    <property type="entry name" value="NAD(P)-bd_dom_sf"/>
</dbReference>
<protein>
    <submittedName>
        <fullName evidence="3">DUF2520 domain-containing protein</fullName>
    </submittedName>
</protein>
<organism evidence="3 4">
    <name type="scientific">Thermalbibacter longus</name>
    <dbReference type="NCBI Taxonomy" id="2951981"/>
    <lineage>
        <taxon>Bacteria</taxon>
        <taxon>Pseudomonadati</taxon>
        <taxon>Thermomicrobiota</taxon>
        <taxon>Thermomicrobia</taxon>
        <taxon>Thermomicrobiales</taxon>
        <taxon>Thermomicrobiaceae</taxon>
        <taxon>Thermalbibacter</taxon>
    </lineage>
</organism>
<dbReference type="PANTHER" id="PTHR40459:SF1">
    <property type="entry name" value="CONSERVED HYPOTHETICAL ALANINE AND LEUCINE RICH PROTEIN"/>
    <property type="match status" value="1"/>
</dbReference>
<reference evidence="3" key="1">
    <citation type="submission" date="2022-06" db="EMBL/GenBank/DDBJ databases">
        <title>CFH 74404 Thermomicrobiaceae sp.</title>
        <authorList>
            <person name="Ming H."/>
            <person name="Li W.-J."/>
            <person name="Zhao Z."/>
        </authorList>
    </citation>
    <scope>NUCLEOTIDE SEQUENCE</scope>
    <source>
        <strain evidence="3">CFH 74404</strain>
    </source>
</reference>
<dbReference type="RefSeq" id="WP_284055469.1">
    <property type="nucleotide sequence ID" value="NZ_JAMSLR010000001.1"/>
</dbReference>
<evidence type="ECO:0000259" key="1">
    <source>
        <dbReference type="Pfam" id="PF10727"/>
    </source>
</evidence>
<feature type="domain" description="Putative oxidoreductase/dehydrogenase Rossmann-like" evidence="1">
    <location>
        <begin position="5"/>
        <end position="120"/>
    </location>
</feature>
<proteinExistence type="predicted"/>
<dbReference type="SUPFAM" id="SSF51735">
    <property type="entry name" value="NAD(P)-binding Rossmann-fold domains"/>
    <property type="match status" value="1"/>
</dbReference>
<dbReference type="AlphaFoldDB" id="A0AA41WC37"/>
<comment type="caution">
    <text evidence="3">The sequence shown here is derived from an EMBL/GenBank/DDBJ whole genome shotgun (WGS) entry which is preliminary data.</text>
</comment>
<dbReference type="Pfam" id="PF10727">
    <property type="entry name" value="Rossmann-like"/>
    <property type="match status" value="1"/>
</dbReference>
<evidence type="ECO:0000313" key="4">
    <source>
        <dbReference type="Proteomes" id="UP001165306"/>
    </source>
</evidence>
<evidence type="ECO:0000313" key="3">
    <source>
        <dbReference type="EMBL" id="MCM8747684.1"/>
    </source>
</evidence>
<dbReference type="EMBL" id="JAMSLR010000001">
    <property type="protein sequence ID" value="MCM8747684.1"/>
    <property type="molecule type" value="Genomic_DNA"/>
</dbReference>
<dbReference type="InterPro" id="IPR018931">
    <property type="entry name" value="DUF2520"/>
</dbReference>
<dbReference type="Proteomes" id="UP001165306">
    <property type="component" value="Unassembled WGS sequence"/>
</dbReference>
<dbReference type="Pfam" id="PF10728">
    <property type="entry name" value="DUF2520"/>
    <property type="match status" value="1"/>
</dbReference>
<dbReference type="PANTHER" id="PTHR40459">
    <property type="entry name" value="CONSERVED HYPOTHETICAL ALANINE AND LEUCINE RICH PROTEIN"/>
    <property type="match status" value="1"/>
</dbReference>